<dbReference type="Proteomes" id="UP000290572">
    <property type="component" value="Unassembled WGS sequence"/>
</dbReference>
<keyword evidence="2" id="KW-1185">Reference proteome</keyword>
<organism evidence="1 2">
    <name type="scientific">Labeo rohita</name>
    <name type="common">Indian major carp</name>
    <name type="synonym">Cyprinus rohita</name>
    <dbReference type="NCBI Taxonomy" id="84645"/>
    <lineage>
        <taxon>Eukaryota</taxon>
        <taxon>Metazoa</taxon>
        <taxon>Chordata</taxon>
        <taxon>Craniata</taxon>
        <taxon>Vertebrata</taxon>
        <taxon>Euteleostomi</taxon>
        <taxon>Actinopterygii</taxon>
        <taxon>Neopterygii</taxon>
        <taxon>Teleostei</taxon>
        <taxon>Ostariophysi</taxon>
        <taxon>Cypriniformes</taxon>
        <taxon>Cyprinidae</taxon>
        <taxon>Labeoninae</taxon>
        <taxon>Labeonini</taxon>
        <taxon>Labeo</taxon>
    </lineage>
</organism>
<comment type="caution">
    <text evidence="1">The sequence shown here is derived from an EMBL/GenBank/DDBJ whole genome shotgun (WGS) entry which is preliminary data.</text>
</comment>
<reference evidence="1 2" key="1">
    <citation type="submission" date="2018-03" db="EMBL/GenBank/DDBJ databases">
        <title>Draft genome sequence of Rohu Carp (Labeo rohita).</title>
        <authorList>
            <person name="Das P."/>
            <person name="Kushwaha B."/>
            <person name="Joshi C.G."/>
            <person name="Kumar D."/>
            <person name="Nagpure N.S."/>
            <person name="Sahoo L."/>
            <person name="Das S.P."/>
            <person name="Bit A."/>
            <person name="Patnaik S."/>
            <person name="Meher P.K."/>
            <person name="Jayasankar P."/>
            <person name="Koringa P.G."/>
            <person name="Patel N.V."/>
            <person name="Hinsu A.T."/>
            <person name="Kumar R."/>
            <person name="Pandey M."/>
            <person name="Agarwal S."/>
            <person name="Srivastava S."/>
            <person name="Singh M."/>
            <person name="Iquebal M.A."/>
            <person name="Jaiswal S."/>
            <person name="Angadi U.B."/>
            <person name="Kumar N."/>
            <person name="Raza M."/>
            <person name="Shah T.M."/>
            <person name="Rai A."/>
            <person name="Jena J.K."/>
        </authorList>
    </citation>
    <scope>NUCLEOTIDE SEQUENCE [LARGE SCALE GENOMIC DNA]</scope>
    <source>
        <strain evidence="1">DASCIFA01</strain>
        <tissue evidence="1">Testis</tissue>
    </source>
</reference>
<evidence type="ECO:0000313" key="2">
    <source>
        <dbReference type="Proteomes" id="UP000290572"/>
    </source>
</evidence>
<dbReference type="EMBL" id="QBIY01012552">
    <property type="protein sequence ID" value="RXN24036.1"/>
    <property type="molecule type" value="Genomic_DNA"/>
</dbReference>
<sequence length="132" mass="15299">MSVKRMRHRVPVKLLPLKPKSAVLALVTCVIMHPFRTKPRKAAGTTYWKIFFLVVGFLDTWPSTSFYKKPNPTVTGQMKHTLHLLNLKCLRFMPQDVIWRSVGYNGNQRRQIAYEIRGTQIGAKRQTAINYV</sequence>
<accession>A0A498N0I4</accession>
<dbReference type="AlphaFoldDB" id="A0A498N0I4"/>
<proteinExistence type="predicted"/>
<gene>
    <name evidence="1" type="ORF">ROHU_022471</name>
</gene>
<evidence type="ECO:0000313" key="1">
    <source>
        <dbReference type="EMBL" id="RXN24036.1"/>
    </source>
</evidence>
<name>A0A498N0I4_LABRO</name>
<protein>
    <submittedName>
        <fullName evidence="1">Uncharacterized protein</fullName>
    </submittedName>
</protein>